<dbReference type="STRING" id="49390.A0A068VHR9"/>
<dbReference type="SUPFAM" id="SSF50129">
    <property type="entry name" value="GroES-like"/>
    <property type="match status" value="1"/>
</dbReference>
<dbReference type="InterPro" id="IPR011032">
    <property type="entry name" value="GroES-like_sf"/>
</dbReference>
<evidence type="ECO:0000313" key="1">
    <source>
        <dbReference type="EMBL" id="CDP19183.1"/>
    </source>
</evidence>
<dbReference type="Gene3D" id="3.90.180.10">
    <property type="entry name" value="Medium-chain alcohol dehydrogenases, catalytic domain"/>
    <property type="match status" value="1"/>
</dbReference>
<sequence>MLDNICGICCIACYFSLAKCEKFKPFVFNFQEIQIDELITHDLPFEDVNKAFDLMREGNCLRCVIHMPK</sequence>
<name>A0A068VHR9_COFCA</name>
<proteinExistence type="predicted"/>
<dbReference type="PhylomeDB" id="A0A068VHR9"/>
<dbReference type="AlphaFoldDB" id="A0A068VHR9"/>
<gene>
    <name evidence="1" type="ORF">GSCOC_T00009227001</name>
</gene>
<reference evidence="2" key="1">
    <citation type="journal article" date="2014" name="Science">
        <title>The coffee genome provides insight into the convergent evolution of caffeine biosynthesis.</title>
        <authorList>
            <person name="Denoeud F."/>
            <person name="Carretero-Paulet L."/>
            <person name="Dereeper A."/>
            <person name="Droc G."/>
            <person name="Guyot R."/>
            <person name="Pietrella M."/>
            <person name="Zheng C."/>
            <person name="Alberti A."/>
            <person name="Anthony F."/>
            <person name="Aprea G."/>
            <person name="Aury J.M."/>
            <person name="Bento P."/>
            <person name="Bernard M."/>
            <person name="Bocs S."/>
            <person name="Campa C."/>
            <person name="Cenci A."/>
            <person name="Combes M.C."/>
            <person name="Crouzillat D."/>
            <person name="Da Silva C."/>
            <person name="Daddiego L."/>
            <person name="De Bellis F."/>
            <person name="Dussert S."/>
            <person name="Garsmeur O."/>
            <person name="Gayraud T."/>
            <person name="Guignon V."/>
            <person name="Jahn K."/>
            <person name="Jamilloux V."/>
            <person name="Joet T."/>
            <person name="Labadie K."/>
            <person name="Lan T."/>
            <person name="Leclercq J."/>
            <person name="Lepelley M."/>
            <person name="Leroy T."/>
            <person name="Li L.T."/>
            <person name="Librado P."/>
            <person name="Lopez L."/>
            <person name="Munoz A."/>
            <person name="Noel B."/>
            <person name="Pallavicini A."/>
            <person name="Perrotta G."/>
            <person name="Poncet V."/>
            <person name="Pot D."/>
            <person name="Priyono X."/>
            <person name="Rigoreau M."/>
            <person name="Rouard M."/>
            <person name="Rozas J."/>
            <person name="Tranchant-Dubreuil C."/>
            <person name="VanBuren R."/>
            <person name="Zhang Q."/>
            <person name="Andrade A.C."/>
            <person name="Argout X."/>
            <person name="Bertrand B."/>
            <person name="de Kochko A."/>
            <person name="Graziosi G."/>
            <person name="Henry R.J."/>
            <person name="Jayarama X."/>
            <person name="Ming R."/>
            <person name="Nagai C."/>
            <person name="Rounsley S."/>
            <person name="Sankoff D."/>
            <person name="Giuliano G."/>
            <person name="Albert V.A."/>
            <person name="Wincker P."/>
            <person name="Lashermes P."/>
        </authorList>
    </citation>
    <scope>NUCLEOTIDE SEQUENCE [LARGE SCALE GENOMIC DNA]</scope>
    <source>
        <strain evidence="2">cv. DH200-94</strain>
    </source>
</reference>
<dbReference type="OrthoDB" id="417550at2759"/>
<dbReference type="Gramene" id="CDP19183">
    <property type="protein sequence ID" value="CDP19183"/>
    <property type="gene ID" value="GSCOC_T00009227001"/>
</dbReference>
<accession>A0A068VHR9</accession>
<dbReference type="Proteomes" id="UP000295252">
    <property type="component" value="Unassembled WGS sequence"/>
</dbReference>
<evidence type="ECO:0000313" key="2">
    <source>
        <dbReference type="Proteomes" id="UP000295252"/>
    </source>
</evidence>
<organism evidence="1 2">
    <name type="scientific">Coffea canephora</name>
    <name type="common">Robusta coffee</name>
    <dbReference type="NCBI Taxonomy" id="49390"/>
    <lineage>
        <taxon>Eukaryota</taxon>
        <taxon>Viridiplantae</taxon>
        <taxon>Streptophyta</taxon>
        <taxon>Embryophyta</taxon>
        <taxon>Tracheophyta</taxon>
        <taxon>Spermatophyta</taxon>
        <taxon>Magnoliopsida</taxon>
        <taxon>eudicotyledons</taxon>
        <taxon>Gunneridae</taxon>
        <taxon>Pentapetalae</taxon>
        <taxon>asterids</taxon>
        <taxon>lamiids</taxon>
        <taxon>Gentianales</taxon>
        <taxon>Rubiaceae</taxon>
        <taxon>Ixoroideae</taxon>
        <taxon>Gardenieae complex</taxon>
        <taxon>Bertiereae - Coffeeae clade</taxon>
        <taxon>Coffeeae</taxon>
        <taxon>Coffea</taxon>
    </lineage>
</organism>
<protein>
    <submittedName>
        <fullName evidence="1">DH200=94 genomic scaffold, scaffold_371</fullName>
    </submittedName>
</protein>
<dbReference type="EMBL" id="HG739455">
    <property type="protein sequence ID" value="CDP19183.1"/>
    <property type="molecule type" value="Genomic_DNA"/>
</dbReference>
<dbReference type="InParanoid" id="A0A068VHR9"/>
<keyword evidence="2" id="KW-1185">Reference proteome</keyword>